<proteinExistence type="predicted"/>
<comment type="caution">
    <text evidence="1">The sequence shown here is derived from an EMBL/GenBank/DDBJ whole genome shotgun (WGS) entry which is preliminary data.</text>
</comment>
<organism evidence="1 2">
    <name type="scientific">Trifolium medium</name>
    <dbReference type="NCBI Taxonomy" id="97028"/>
    <lineage>
        <taxon>Eukaryota</taxon>
        <taxon>Viridiplantae</taxon>
        <taxon>Streptophyta</taxon>
        <taxon>Embryophyta</taxon>
        <taxon>Tracheophyta</taxon>
        <taxon>Spermatophyta</taxon>
        <taxon>Magnoliopsida</taxon>
        <taxon>eudicotyledons</taxon>
        <taxon>Gunneridae</taxon>
        <taxon>Pentapetalae</taxon>
        <taxon>rosids</taxon>
        <taxon>fabids</taxon>
        <taxon>Fabales</taxon>
        <taxon>Fabaceae</taxon>
        <taxon>Papilionoideae</taxon>
        <taxon>50 kb inversion clade</taxon>
        <taxon>NPAAA clade</taxon>
        <taxon>Hologalegina</taxon>
        <taxon>IRL clade</taxon>
        <taxon>Trifolieae</taxon>
        <taxon>Trifolium</taxon>
    </lineage>
</organism>
<reference evidence="1 2" key="1">
    <citation type="journal article" date="2018" name="Front. Plant Sci.">
        <title>Red Clover (Trifolium pratense) and Zigzag Clover (T. medium) - A Picture of Genomic Similarities and Differences.</title>
        <authorList>
            <person name="Dluhosova J."/>
            <person name="Istvanek J."/>
            <person name="Nedelnik J."/>
            <person name="Repkova J."/>
        </authorList>
    </citation>
    <scope>NUCLEOTIDE SEQUENCE [LARGE SCALE GENOMIC DNA]</scope>
    <source>
        <strain evidence="2">cv. 10/8</strain>
        <tissue evidence="1">Leaf</tissue>
    </source>
</reference>
<evidence type="ECO:0000313" key="2">
    <source>
        <dbReference type="Proteomes" id="UP000265520"/>
    </source>
</evidence>
<dbReference type="EMBL" id="LXQA010069395">
    <property type="protein sequence ID" value="MCI08541.1"/>
    <property type="molecule type" value="Genomic_DNA"/>
</dbReference>
<accession>A0A392P8U2</accession>
<dbReference type="AlphaFoldDB" id="A0A392P8U2"/>
<dbReference type="Proteomes" id="UP000265520">
    <property type="component" value="Unassembled WGS sequence"/>
</dbReference>
<protein>
    <submittedName>
        <fullName evidence="1">Uncharacterized protein</fullName>
    </submittedName>
</protein>
<name>A0A392P8U2_9FABA</name>
<keyword evidence="2" id="KW-1185">Reference proteome</keyword>
<sequence>MESEDINLGYLLQQDIKRIARSEAAVFTLGHCNLITALCRYNKVPEEGEDPGLQEVMEEIDRFDGSTLPTQPQQDSGGAWPYSHSEHELASLLHNLDLNTHFRLPNVYYNTQGSLYSEAMTYRQHFPPPPFYPRFPSPEAWTEYRRTDQIEYEAIMNRNDAVFFEQYEAHMKAQEEQMAAAASASAAVASHGSPIFTYSELGMDDPGEFPNFMDPPASG</sequence>
<evidence type="ECO:0000313" key="1">
    <source>
        <dbReference type="EMBL" id="MCI08541.1"/>
    </source>
</evidence>